<sequence length="266" mass="30944">MIRLGRQGTVYLNQPDNDCGIYSNLLKSSPKEVRNFLKFSNPPSHSTEGDAGSPFIDSSAYFFFIGRLYCWLSPRCYWFDPKRFPSSLDHTSHIRCHIHPPYNDAYHSSRRASWIRATFFEIENYMWIHDCRFLDTFCVCCCNSDCAESNERVSEVQDARRDMAYGVLCSPCVRRGRTFLDSCNIQSKGKKKDNICSEMEAFEHGPFLEYQPVNPNMDCCFSGLLCVFLYISFTDYLRPTFLSSLCMCIISLRNLFCIIIRSFVYH</sequence>
<accession>A0A9W8U143</accession>
<proteinExistence type="predicted"/>
<keyword evidence="2" id="KW-1185">Reference proteome</keyword>
<name>A0A9W8U143_9AGAR</name>
<dbReference type="AlphaFoldDB" id="A0A9W8U143"/>
<dbReference type="Proteomes" id="UP001142393">
    <property type="component" value="Unassembled WGS sequence"/>
</dbReference>
<evidence type="ECO:0000313" key="1">
    <source>
        <dbReference type="EMBL" id="KAJ3748705.1"/>
    </source>
</evidence>
<protein>
    <submittedName>
        <fullName evidence="1">Uncharacterized protein</fullName>
    </submittedName>
</protein>
<organism evidence="1 2">
    <name type="scientific">Lentinula detonsa</name>
    <dbReference type="NCBI Taxonomy" id="2804962"/>
    <lineage>
        <taxon>Eukaryota</taxon>
        <taxon>Fungi</taxon>
        <taxon>Dikarya</taxon>
        <taxon>Basidiomycota</taxon>
        <taxon>Agaricomycotina</taxon>
        <taxon>Agaricomycetes</taxon>
        <taxon>Agaricomycetidae</taxon>
        <taxon>Agaricales</taxon>
        <taxon>Marasmiineae</taxon>
        <taxon>Omphalotaceae</taxon>
        <taxon>Lentinula</taxon>
    </lineage>
</organism>
<dbReference type="EMBL" id="JANVFU010000002">
    <property type="protein sequence ID" value="KAJ3748705.1"/>
    <property type="molecule type" value="Genomic_DNA"/>
</dbReference>
<gene>
    <name evidence="1" type="ORF">DFH05DRAFT_590460</name>
</gene>
<reference evidence="1 2" key="1">
    <citation type="journal article" date="2023" name="Proc. Natl. Acad. Sci. U.S.A.">
        <title>A global phylogenomic analysis of the shiitake genus Lentinula.</title>
        <authorList>
            <person name="Sierra-Patev S."/>
            <person name="Min B."/>
            <person name="Naranjo-Ortiz M."/>
            <person name="Looney B."/>
            <person name="Konkel Z."/>
            <person name="Slot J.C."/>
            <person name="Sakamoto Y."/>
            <person name="Steenwyk J.L."/>
            <person name="Rokas A."/>
            <person name="Carro J."/>
            <person name="Camarero S."/>
            <person name="Ferreira P."/>
            <person name="Molpeceres G."/>
            <person name="Ruiz-Duenas F.J."/>
            <person name="Serrano A."/>
            <person name="Henrissat B."/>
            <person name="Drula E."/>
            <person name="Hughes K.W."/>
            <person name="Mata J.L."/>
            <person name="Ishikawa N.K."/>
            <person name="Vargas-Isla R."/>
            <person name="Ushijima S."/>
            <person name="Smith C.A."/>
            <person name="Donoghue J."/>
            <person name="Ahrendt S."/>
            <person name="Andreopoulos W."/>
            <person name="He G."/>
            <person name="LaButti K."/>
            <person name="Lipzen A."/>
            <person name="Ng V."/>
            <person name="Riley R."/>
            <person name="Sandor L."/>
            <person name="Barry K."/>
            <person name="Martinez A.T."/>
            <person name="Xiao Y."/>
            <person name="Gibbons J.G."/>
            <person name="Terashima K."/>
            <person name="Grigoriev I.V."/>
            <person name="Hibbett D."/>
        </authorList>
    </citation>
    <scope>NUCLEOTIDE SEQUENCE [LARGE SCALE GENOMIC DNA]</scope>
    <source>
        <strain evidence="1 2">TFB7810</strain>
    </source>
</reference>
<evidence type="ECO:0000313" key="2">
    <source>
        <dbReference type="Proteomes" id="UP001142393"/>
    </source>
</evidence>
<comment type="caution">
    <text evidence="1">The sequence shown here is derived from an EMBL/GenBank/DDBJ whole genome shotgun (WGS) entry which is preliminary data.</text>
</comment>